<dbReference type="Pfam" id="PF01494">
    <property type="entry name" value="FAD_binding_3"/>
    <property type="match status" value="1"/>
</dbReference>
<dbReference type="AlphaFoldDB" id="A0A0D7CFR1"/>
<dbReference type="Pfam" id="PF21274">
    <property type="entry name" value="Rng_hyd_C"/>
    <property type="match status" value="1"/>
</dbReference>
<dbReference type="Proteomes" id="UP000032458">
    <property type="component" value="Unassembled WGS sequence"/>
</dbReference>
<keyword evidence="3" id="KW-0274">FAD</keyword>
<keyword evidence="6" id="KW-1185">Reference proteome</keyword>
<sequence>MQEIRVPVLIAGGGTVGLSAALFLAHHGIASLVVESQAGPSRHPRATGLGPRTVEFLRETGVEETVGAVAVDMSTGGLGKISARTLAEADLSAAAAEQTPVLRHSSPAGAEVSPAALRGTCPQNRLDSVLLPAACERGAQVLHGARLVSFAQDGDGVTALLDVQEGPGGSDGNTVRQAVRADYLVAADGARSGVRGALGIGTSGPGPLGGHNISILFRADLGPYTQGRSFVACNITAPEAPGMLVTVDGEKEWIFHTPYDPDAGQTPEDFTPDRCRALIRAATGAPGLDADVLSTLPWRPRGLLADRFHDGRVFLVGDAAHTIPPVGAFGLNTGIADAHNLAWKLAAVLRGQSGPALLDSYEAERHPVGALVLEQALLRLADPRLHWDQGPQAPAARAAAGALNAPVVHLGYRYASGAVIDPQPDLPSPEDVAHNLDGTPGSRLPHLWLEQNGPEAPGGSPGRISTLDLVRSRFTLLTGSGGAPWIPAAREAAERLGVDLHAYRIAPGAAVTDPEGRWPGIAGIAEDGALLVRPDQFVAWRTATLPSHPAEELICTLGRLLTSAPR</sequence>
<evidence type="ECO:0000259" key="4">
    <source>
        <dbReference type="Pfam" id="PF01494"/>
    </source>
</evidence>
<comment type="caution">
    <text evidence="5">The sequence shown here is derived from an EMBL/GenBank/DDBJ whole genome shotgun (WGS) entry which is preliminary data.</text>
</comment>
<reference evidence="5 6" key="1">
    <citation type="submission" date="2014-09" db="EMBL/GenBank/DDBJ databases">
        <title>Draft genome sequence of Streptomyces natalensis ATCC 27448, producer of the antifungal pimaricin.</title>
        <authorList>
            <person name="Mendes M.V."/>
            <person name="Beites T."/>
            <person name="Pires S."/>
            <person name="Santos C.L."/>
            <person name="Moradas-Ferreira P."/>
        </authorList>
    </citation>
    <scope>NUCLEOTIDE SEQUENCE [LARGE SCALE GENOMIC DNA]</scope>
    <source>
        <strain evidence="5 6">ATCC 27448</strain>
    </source>
</reference>
<comment type="cofactor">
    <cofactor evidence="1">
        <name>FAD</name>
        <dbReference type="ChEBI" id="CHEBI:57692"/>
    </cofactor>
</comment>
<dbReference type="PATRIC" id="fig|1240678.4.peg.6821"/>
<dbReference type="InterPro" id="IPR036188">
    <property type="entry name" value="FAD/NAD-bd_sf"/>
</dbReference>
<evidence type="ECO:0000256" key="2">
    <source>
        <dbReference type="ARBA" id="ARBA00022630"/>
    </source>
</evidence>
<dbReference type="GO" id="GO:0071949">
    <property type="term" value="F:FAD binding"/>
    <property type="evidence" value="ECO:0007669"/>
    <property type="project" value="InterPro"/>
</dbReference>
<name>A0A0D7CFR1_9ACTN</name>
<protein>
    <recommendedName>
        <fullName evidence="4">FAD-binding domain-containing protein</fullName>
    </recommendedName>
</protein>
<dbReference type="Gene3D" id="3.40.30.120">
    <property type="match status" value="1"/>
</dbReference>
<dbReference type="Gene3D" id="3.50.50.60">
    <property type="entry name" value="FAD/NAD(P)-binding domain"/>
    <property type="match status" value="1"/>
</dbReference>
<evidence type="ECO:0000313" key="5">
    <source>
        <dbReference type="EMBL" id="KIZ14695.1"/>
    </source>
</evidence>
<feature type="domain" description="FAD-binding" evidence="4">
    <location>
        <begin position="6"/>
        <end position="375"/>
    </location>
</feature>
<dbReference type="GO" id="GO:0016709">
    <property type="term" value="F:oxidoreductase activity, acting on paired donors, with incorporation or reduction of molecular oxygen, NAD(P)H as one donor, and incorporation of one atom of oxygen"/>
    <property type="evidence" value="ECO:0007669"/>
    <property type="project" value="UniProtKB-ARBA"/>
</dbReference>
<dbReference type="PRINTS" id="PR00420">
    <property type="entry name" value="RNGMNOXGNASE"/>
</dbReference>
<dbReference type="RefSeq" id="WP_044367783.1">
    <property type="nucleotide sequence ID" value="NZ_JRKI01000056.1"/>
</dbReference>
<dbReference type="SUPFAM" id="SSF51905">
    <property type="entry name" value="FAD/NAD(P)-binding domain"/>
    <property type="match status" value="1"/>
</dbReference>
<keyword evidence="2" id="KW-0285">Flavoprotein</keyword>
<dbReference type="PANTHER" id="PTHR43004:SF19">
    <property type="entry name" value="BINDING MONOOXYGENASE, PUTATIVE (JCVI)-RELATED"/>
    <property type="match status" value="1"/>
</dbReference>
<evidence type="ECO:0000313" key="6">
    <source>
        <dbReference type="Proteomes" id="UP000032458"/>
    </source>
</evidence>
<dbReference type="EMBL" id="JRKI01000056">
    <property type="protein sequence ID" value="KIZ14695.1"/>
    <property type="molecule type" value="Genomic_DNA"/>
</dbReference>
<evidence type="ECO:0000256" key="3">
    <source>
        <dbReference type="ARBA" id="ARBA00022827"/>
    </source>
</evidence>
<dbReference type="Gene3D" id="3.30.9.10">
    <property type="entry name" value="D-Amino Acid Oxidase, subunit A, domain 2"/>
    <property type="match status" value="1"/>
</dbReference>
<dbReference type="PANTHER" id="PTHR43004">
    <property type="entry name" value="TRK SYSTEM POTASSIUM UPTAKE PROTEIN"/>
    <property type="match status" value="1"/>
</dbReference>
<gene>
    <name evidence="5" type="ORF">SNA_31890</name>
</gene>
<dbReference type="InterPro" id="IPR002938">
    <property type="entry name" value="FAD-bd"/>
</dbReference>
<proteinExistence type="predicted"/>
<dbReference type="InterPro" id="IPR050641">
    <property type="entry name" value="RIFMO-like"/>
</dbReference>
<organism evidence="5 6">
    <name type="scientific">Streptomyces natalensis ATCC 27448</name>
    <dbReference type="NCBI Taxonomy" id="1240678"/>
    <lineage>
        <taxon>Bacteria</taxon>
        <taxon>Bacillati</taxon>
        <taxon>Actinomycetota</taxon>
        <taxon>Actinomycetes</taxon>
        <taxon>Kitasatosporales</taxon>
        <taxon>Streptomycetaceae</taxon>
        <taxon>Streptomyces</taxon>
    </lineage>
</organism>
<accession>A0A0D7CFR1</accession>
<evidence type="ECO:0000256" key="1">
    <source>
        <dbReference type="ARBA" id="ARBA00001974"/>
    </source>
</evidence>